<dbReference type="InterPro" id="IPR014720">
    <property type="entry name" value="dsRBD_dom"/>
</dbReference>
<protein>
    <recommendedName>
        <fullName evidence="8">Ribonuclease 3</fullName>
        <ecNumber evidence="8">3.1.26.3</ecNumber>
    </recommendedName>
    <alternativeName>
        <fullName evidence="8">Ribonuclease III</fullName>
        <shortName evidence="8">RNase III</shortName>
    </alternativeName>
</protein>
<dbReference type="Gene3D" id="3.30.160.20">
    <property type="match status" value="1"/>
</dbReference>
<comment type="catalytic activity">
    <reaction evidence="1 8">
        <text>Endonucleolytic cleavage to 5'-phosphomonoester.</text>
        <dbReference type="EC" id="3.1.26.3"/>
    </reaction>
</comment>
<keyword evidence="3 8" id="KW-0507">mRNA processing</keyword>
<organism evidence="11 12">
    <name type="scientific">Ponticaulis profundi</name>
    <dbReference type="NCBI Taxonomy" id="2665222"/>
    <lineage>
        <taxon>Bacteria</taxon>
        <taxon>Pseudomonadati</taxon>
        <taxon>Pseudomonadota</taxon>
        <taxon>Alphaproteobacteria</taxon>
        <taxon>Hyphomonadales</taxon>
        <taxon>Hyphomonadaceae</taxon>
        <taxon>Ponticaulis</taxon>
    </lineage>
</organism>
<evidence type="ECO:0000259" key="10">
    <source>
        <dbReference type="PROSITE" id="PS50142"/>
    </source>
</evidence>
<dbReference type="Gene3D" id="1.10.1520.10">
    <property type="entry name" value="Ribonuclease III domain"/>
    <property type="match status" value="1"/>
</dbReference>
<evidence type="ECO:0000313" key="12">
    <source>
        <dbReference type="Proteomes" id="UP001596303"/>
    </source>
</evidence>
<sequence length="244" mass="26774">MKQVSRLPRLSTAQKDRLEEANGYAFKDSELLDRAMTHASAVQDRSTRFSYERLEFLGDRVLGLVIAELLFQKFEGEPEGGLAPRLNALVNRDACADAAKKLGLQEMLILDLAEEKAGGRDKVSILSDICESYLGAVYLDGGLKPAKMLIEKAWAGKLKGLGKRPRDPKSALQEWAQGSGFDTPTYEIVGRVGPDHAPEFAARVHVGDFEPMEGRGATKQEAQRSAAKRLLVQQNVEGFEADDA</sequence>
<dbReference type="EMBL" id="JBHSSW010000004">
    <property type="protein sequence ID" value="MFC6197442.1"/>
    <property type="molecule type" value="Genomic_DNA"/>
</dbReference>
<dbReference type="PANTHER" id="PTHR11207">
    <property type="entry name" value="RIBONUCLEASE III"/>
    <property type="match status" value="1"/>
</dbReference>
<dbReference type="InterPro" id="IPR000999">
    <property type="entry name" value="RNase_III_dom"/>
</dbReference>
<comment type="function">
    <text evidence="8">Digests double-stranded RNA. Involved in the processing of primary rRNA transcript to yield the immediate precursors to the large and small rRNAs (23S and 16S). Processes some mRNAs, and tRNAs when they are encoded in the rRNA operon. Processes pre-crRNA and tracrRNA of type II CRISPR loci if present in the organism.</text>
</comment>
<evidence type="ECO:0000256" key="8">
    <source>
        <dbReference type="HAMAP-Rule" id="MF_00104"/>
    </source>
</evidence>
<feature type="binding site" evidence="8">
    <location>
        <position position="131"/>
    </location>
    <ligand>
        <name>Mg(2+)</name>
        <dbReference type="ChEBI" id="CHEBI:18420"/>
    </ligand>
</feature>
<evidence type="ECO:0000256" key="3">
    <source>
        <dbReference type="ARBA" id="ARBA00022664"/>
    </source>
</evidence>
<dbReference type="SUPFAM" id="SSF69065">
    <property type="entry name" value="RNase III domain-like"/>
    <property type="match status" value="1"/>
</dbReference>
<keyword evidence="8" id="KW-0479">Metal-binding</keyword>
<feature type="active site" evidence="8">
    <location>
        <position position="131"/>
    </location>
</feature>
<dbReference type="PROSITE" id="PS00517">
    <property type="entry name" value="RNASE_3_1"/>
    <property type="match status" value="1"/>
</dbReference>
<feature type="binding site" evidence="8">
    <location>
        <position position="55"/>
    </location>
    <ligand>
        <name>Mg(2+)</name>
        <dbReference type="ChEBI" id="CHEBI:18420"/>
    </ligand>
</feature>
<evidence type="ECO:0000256" key="7">
    <source>
        <dbReference type="ARBA" id="ARBA00022884"/>
    </source>
</evidence>
<evidence type="ECO:0000256" key="2">
    <source>
        <dbReference type="ARBA" id="ARBA00010183"/>
    </source>
</evidence>
<dbReference type="Proteomes" id="UP001596303">
    <property type="component" value="Unassembled WGS sequence"/>
</dbReference>
<accession>A0ABW1S6Z5</accession>
<comment type="subunit">
    <text evidence="8">Homodimer.</text>
</comment>
<dbReference type="RefSeq" id="WP_377376330.1">
    <property type="nucleotide sequence ID" value="NZ_JBHSSW010000004.1"/>
</dbReference>
<feature type="binding site" evidence="8">
    <location>
        <position position="128"/>
    </location>
    <ligand>
        <name>Mg(2+)</name>
        <dbReference type="ChEBI" id="CHEBI:18420"/>
    </ligand>
</feature>
<feature type="domain" description="DRBM" evidence="9">
    <location>
        <begin position="167"/>
        <end position="236"/>
    </location>
</feature>
<keyword evidence="7 8" id="KW-0694">RNA-binding</keyword>
<dbReference type="SMART" id="SM00358">
    <property type="entry name" value="DSRM"/>
    <property type="match status" value="1"/>
</dbReference>
<dbReference type="CDD" id="cd00593">
    <property type="entry name" value="RIBOc"/>
    <property type="match status" value="1"/>
</dbReference>
<keyword evidence="5 8" id="KW-0255">Endonuclease</keyword>
<evidence type="ECO:0000256" key="5">
    <source>
        <dbReference type="ARBA" id="ARBA00022759"/>
    </source>
</evidence>
<dbReference type="PROSITE" id="PS50137">
    <property type="entry name" value="DS_RBD"/>
    <property type="match status" value="1"/>
</dbReference>
<proteinExistence type="inferred from homology"/>
<evidence type="ECO:0000259" key="9">
    <source>
        <dbReference type="PROSITE" id="PS50137"/>
    </source>
</evidence>
<dbReference type="SUPFAM" id="SSF54768">
    <property type="entry name" value="dsRNA-binding domain-like"/>
    <property type="match status" value="1"/>
</dbReference>
<name>A0ABW1S6Z5_9PROT</name>
<keyword evidence="8" id="KW-0963">Cytoplasm</keyword>
<dbReference type="PROSITE" id="PS50142">
    <property type="entry name" value="RNASE_3_2"/>
    <property type="match status" value="1"/>
</dbReference>
<gene>
    <name evidence="8 11" type="primary">rnc</name>
    <name evidence="11" type="ORF">ACFQDM_05095</name>
</gene>
<dbReference type="CDD" id="cd10845">
    <property type="entry name" value="DSRM_RNAse_III_family"/>
    <property type="match status" value="1"/>
</dbReference>
<dbReference type="Pfam" id="PF00035">
    <property type="entry name" value="dsrm"/>
    <property type="match status" value="1"/>
</dbReference>
<evidence type="ECO:0000256" key="4">
    <source>
        <dbReference type="ARBA" id="ARBA00022722"/>
    </source>
</evidence>
<feature type="active site" evidence="8">
    <location>
        <position position="59"/>
    </location>
</feature>
<dbReference type="NCBIfam" id="TIGR02191">
    <property type="entry name" value="RNaseIII"/>
    <property type="match status" value="1"/>
</dbReference>
<reference evidence="12" key="1">
    <citation type="journal article" date="2019" name="Int. J. Syst. Evol. Microbiol.">
        <title>The Global Catalogue of Microorganisms (GCM) 10K type strain sequencing project: providing services to taxonomists for standard genome sequencing and annotation.</title>
        <authorList>
            <consortium name="The Broad Institute Genomics Platform"/>
            <consortium name="The Broad Institute Genome Sequencing Center for Infectious Disease"/>
            <person name="Wu L."/>
            <person name="Ma J."/>
        </authorList>
    </citation>
    <scope>NUCLEOTIDE SEQUENCE [LARGE SCALE GENOMIC DNA]</scope>
    <source>
        <strain evidence="12">CGMCC-1.15741</strain>
    </source>
</reference>
<keyword evidence="8" id="KW-0819">tRNA processing</keyword>
<dbReference type="PANTHER" id="PTHR11207:SF0">
    <property type="entry name" value="RIBONUCLEASE 3"/>
    <property type="match status" value="1"/>
</dbReference>
<dbReference type="HAMAP" id="MF_00104">
    <property type="entry name" value="RNase_III"/>
    <property type="match status" value="1"/>
</dbReference>
<keyword evidence="6 8" id="KW-0378">Hydrolase</keyword>
<keyword evidence="12" id="KW-1185">Reference proteome</keyword>
<evidence type="ECO:0000256" key="6">
    <source>
        <dbReference type="ARBA" id="ARBA00022801"/>
    </source>
</evidence>
<evidence type="ECO:0000313" key="11">
    <source>
        <dbReference type="EMBL" id="MFC6197442.1"/>
    </source>
</evidence>
<dbReference type="InterPro" id="IPR036389">
    <property type="entry name" value="RNase_III_sf"/>
</dbReference>
<dbReference type="SMART" id="SM00535">
    <property type="entry name" value="RIBOc"/>
    <property type="match status" value="1"/>
</dbReference>
<dbReference type="EC" id="3.1.26.3" evidence="8"/>
<dbReference type="Pfam" id="PF14622">
    <property type="entry name" value="Ribonucleas_3_3"/>
    <property type="match status" value="1"/>
</dbReference>
<evidence type="ECO:0000256" key="1">
    <source>
        <dbReference type="ARBA" id="ARBA00000109"/>
    </source>
</evidence>
<dbReference type="InterPro" id="IPR011907">
    <property type="entry name" value="RNase_III"/>
</dbReference>
<comment type="subcellular location">
    <subcellularLocation>
        <location evidence="8">Cytoplasm</location>
    </subcellularLocation>
</comment>
<keyword evidence="4 8" id="KW-0540">Nuclease</keyword>
<keyword evidence="8" id="KW-0460">Magnesium</keyword>
<dbReference type="GO" id="GO:0004525">
    <property type="term" value="F:ribonuclease III activity"/>
    <property type="evidence" value="ECO:0007669"/>
    <property type="project" value="UniProtKB-EC"/>
</dbReference>
<keyword evidence="8" id="KW-0699">rRNA-binding</keyword>
<comment type="similarity">
    <text evidence="2">Belongs to the ribonuclease III family.</text>
</comment>
<keyword evidence="8" id="KW-0698">rRNA processing</keyword>
<comment type="caution">
    <text evidence="11">The sequence shown here is derived from an EMBL/GenBank/DDBJ whole genome shotgun (WGS) entry which is preliminary data.</text>
</comment>
<feature type="domain" description="RNase III" evidence="10">
    <location>
        <begin position="15"/>
        <end position="142"/>
    </location>
</feature>
<comment type="cofactor">
    <cofactor evidence="8">
        <name>Mg(2+)</name>
        <dbReference type="ChEBI" id="CHEBI:18420"/>
    </cofactor>
</comment>